<dbReference type="Pfam" id="PF07776">
    <property type="entry name" value="zf-AD"/>
    <property type="match status" value="1"/>
</dbReference>
<keyword evidence="2" id="KW-0479">Metal-binding</keyword>
<dbReference type="SUPFAM" id="SSF57667">
    <property type="entry name" value="beta-beta-alpha zinc fingers"/>
    <property type="match status" value="3"/>
</dbReference>
<proteinExistence type="predicted"/>
<dbReference type="SMART" id="SM00868">
    <property type="entry name" value="zf-AD"/>
    <property type="match status" value="1"/>
</dbReference>
<dbReference type="PANTHER" id="PTHR24406">
    <property type="entry name" value="TRANSCRIPTIONAL REPRESSOR CTCFL-RELATED"/>
    <property type="match status" value="1"/>
</dbReference>
<dbReference type="GO" id="GO:0005634">
    <property type="term" value="C:nucleus"/>
    <property type="evidence" value="ECO:0007669"/>
    <property type="project" value="UniProtKB-SubCell"/>
</dbReference>
<dbReference type="InterPro" id="IPR036236">
    <property type="entry name" value="Znf_C2H2_sf"/>
</dbReference>
<keyword evidence="3" id="KW-0677">Repeat</keyword>
<evidence type="ECO:0000256" key="1">
    <source>
        <dbReference type="ARBA" id="ARBA00004123"/>
    </source>
</evidence>
<dbReference type="OMA" id="KLPRCCA"/>
<keyword evidence="6" id="KW-0539">Nucleus</keyword>
<dbReference type="Pfam" id="PF00096">
    <property type="entry name" value="zf-C2H2"/>
    <property type="match status" value="5"/>
</dbReference>
<dbReference type="FunFam" id="3.30.160.60:FF:000100">
    <property type="entry name" value="Zinc finger 45-like"/>
    <property type="match status" value="1"/>
</dbReference>
<reference evidence="7" key="2">
    <citation type="submission" date="2020-05" db="UniProtKB">
        <authorList>
            <consortium name="EnsemblMetazoa"/>
        </authorList>
    </citation>
    <scope>IDENTIFICATION</scope>
    <source>
        <strain evidence="7">Indian</strain>
    </source>
</reference>
<dbReference type="STRING" id="30069.A0A182XZV0"/>
<evidence type="ECO:0000256" key="3">
    <source>
        <dbReference type="ARBA" id="ARBA00022737"/>
    </source>
</evidence>
<dbReference type="Gene3D" id="3.40.1800.20">
    <property type="match status" value="1"/>
</dbReference>
<dbReference type="InterPro" id="IPR012934">
    <property type="entry name" value="Znf_AD"/>
</dbReference>
<keyword evidence="8" id="KW-1185">Reference proteome</keyword>
<evidence type="ECO:0000313" key="7">
    <source>
        <dbReference type="EnsemblMetazoa" id="ASTEI01736-PA"/>
    </source>
</evidence>
<name>A0A182XZV0_ANOST</name>
<protein>
    <submittedName>
        <fullName evidence="7">Uncharacterized protein</fullName>
    </submittedName>
</protein>
<dbReference type="Gene3D" id="3.30.160.60">
    <property type="entry name" value="Classic Zinc Finger"/>
    <property type="match status" value="5"/>
</dbReference>
<dbReference type="SUPFAM" id="SSF57716">
    <property type="entry name" value="Glucocorticoid receptor-like (DNA-binding domain)"/>
    <property type="match status" value="1"/>
</dbReference>
<dbReference type="AlphaFoldDB" id="A0A182XZV0"/>
<sequence>MNHIAVCRVCASSGTVLDLVDIFEEREKQERIADVLLELAGIKATVDDGFPRKCCSQCHSDLTIAVSVRRKCIESEKLIQETLDYNLNFAHDEDQSDNVSVTSYKNELIPMYRCWECSLHFYGTEQLQKHYETLHANAIHGWKSFGNSEVSLFDSTDDEEVDEEKAVDMRADEGFTIPAAQTHRCCGCLLTFETEAELKQHSDAKHAPIAIHVDASRTFQCQVCHRLFTNASSLENHQNATYLFRCQCATCGLLFGTMTQLTRHEFKHLHGKFTCDICDKIFSNPEYMKTHMKKFHTDARATRLQPPQHVCNQCGKCVSSASYLRTHMKLHSKEEPFSCNLCGARFKLISYLNWHMAMHKGLHKCKQCNASFKSPSELQDHMNSHKESRQFCCNLCGRGFYTQKDLFKHMRKVHSQYKRKQVVSK</sequence>
<evidence type="ECO:0000256" key="2">
    <source>
        <dbReference type="ARBA" id="ARBA00022723"/>
    </source>
</evidence>
<dbReference type="PROSITE" id="PS51915">
    <property type="entry name" value="ZAD"/>
    <property type="match status" value="1"/>
</dbReference>
<dbReference type="VEuPathDB" id="VectorBase:ASTE016490"/>
<dbReference type="GO" id="GO:0008270">
    <property type="term" value="F:zinc ion binding"/>
    <property type="evidence" value="ECO:0007669"/>
    <property type="project" value="UniProtKB-UniRule"/>
</dbReference>
<accession>A0A182XZV0</accession>
<dbReference type="Pfam" id="PF13912">
    <property type="entry name" value="zf-C2H2_6"/>
    <property type="match status" value="1"/>
</dbReference>
<dbReference type="PROSITE" id="PS00028">
    <property type="entry name" value="ZINC_FINGER_C2H2_1"/>
    <property type="match status" value="7"/>
</dbReference>
<dbReference type="Proteomes" id="UP000076408">
    <property type="component" value="Unassembled WGS sequence"/>
</dbReference>
<dbReference type="InterPro" id="IPR013087">
    <property type="entry name" value="Znf_C2H2_type"/>
</dbReference>
<evidence type="ECO:0000256" key="6">
    <source>
        <dbReference type="ARBA" id="ARBA00023242"/>
    </source>
</evidence>
<evidence type="ECO:0000256" key="4">
    <source>
        <dbReference type="ARBA" id="ARBA00022771"/>
    </source>
</evidence>
<dbReference type="VEuPathDB" id="VectorBase:ASTEI20_037284"/>
<reference evidence="8" key="1">
    <citation type="journal article" date="2014" name="Genome Biol.">
        <title>Genome analysis of a major urban malaria vector mosquito, Anopheles stephensi.</title>
        <authorList>
            <person name="Jiang X."/>
            <person name="Peery A."/>
            <person name="Hall A.B."/>
            <person name="Sharma A."/>
            <person name="Chen X.G."/>
            <person name="Waterhouse R.M."/>
            <person name="Komissarov A."/>
            <person name="Riehle M.M."/>
            <person name="Shouche Y."/>
            <person name="Sharakhova M.V."/>
            <person name="Lawson D."/>
            <person name="Pakpour N."/>
            <person name="Arensburger P."/>
            <person name="Davidson V.L."/>
            <person name="Eiglmeier K."/>
            <person name="Emrich S."/>
            <person name="George P."/>
            <person name="Kennedy R.C."/>
            <person name="Mane S.P."/>
            <person name="Maslen G."/>
            <person name="Oringanje C."/>
            <person name="Qi Y."/>
            <person name="Settlage R."/>
            <person name="Tojo M."/>
            <person name="Tubio J.M."/>
            <person name="Unger M.F."/>
            <person name="Wang B."/>
            <person name="Vernick K.D."/>
            <person name="Ribeiro J.M."/>
            <person name="James A.A."/>
            <person name="Michel K."/>
            <person name="Riehle M.A."/>
            <person name="Luckhart S."/>
            <person name="Sharakhov I.V."/>
            <person name="Tu Z."/>
        </authorList>
    </citation>
    <scope>NUCLEOTIDE SEQUENCE [LARGE SCALE GENOMIC DNA]</scope>
    <source>
        <strain evidence="8">Indian</strain>
    </source>
</reference>
<dbReference type="SMART" id="SM00355">
    <property type="entry name" value="ZnF_C2H2"/>
    <property type="match status" value="9"/>
</dbReference>
<dbReference type="VEuPathDB" id="VectorBase:ASTEI01736"/>
<dbReference type="EnsemblMetazoa" id="ASTEI01736-RA">
    <property type="protein sequence ID" value="ASTEI01736-PA"/>
    <property type="gene ID" value="ASTEI01736"/>
</dbReference>
<dbReference type="PROSITE" id="PS50157">
    <property type="entry name" value="ZINC_FINGER_C2H2_2"/>
    <property type="match status" value="8"/>
</dbReference>
<organism evidence="7 8">
    <name type="scientific">Anopheles stephensi</name>
    <name type="common">Indo-Pakistan malaria mosquito</name>
    <dbReference type="NCBI Taxonomy" id="30069"/>
    <lineage>
        <taxon>Eukaryota</taxon>
        <taxon>Metazoa</taxon>
        <taxon>Ecdysozoa</taxon>
        <taxon>Arthropoda</taxon>
        <taxon>Hexapoda</taxon>
        <taxon>Insecta</taxon>
        <taxon>Pterygota</taxon>
        <taxon>Neoptera</taxon>
        <taxon>Endopterygota</taxon>
        <taxon>Diptera</taxon>
        <taxon>Nematocera</taxon>
        <taxon>Culicoidea</taxon>
        <taxon>Culicidae</taxon>
        <taxon>Anophelinae</taxon>
        <taxon>Anopheles</taxon>
    </lineage>
</organism>
<keyword evidence="4" id="KW-0863">Zinc-finger</keyword>
<evidence type="ECO:0000313" key="8">
    <source>
        <dbReference type="Proteomes" id="UP000076408"/>
    </source>
</evidence>
<keyword evidence="5" id="KW-0862">Zinc</keyword>
<evidence type="ECO:0000256" key="5">
    <source>
        <dbReference type="ARBA" id="ARBA00022833"/>
    </source>
</evidence>
<comment type="subcellular location">
    <subcellularLocation>
        <location evidence="1">Nucleus</location>
    </subcellularLocation>
</comment>
<dbReference type="InterPro" id="IPR050888">
    <property type="entry name" value="ZnF_C2H2-type_TF"/>
</dbReference>